<comment type="similarity">
    <text evidence="1 3">Belongs to the short-chain dehydrogenases/reductases (SDR) family.</text>
</comment>
<evidence type="ECO:0000256" key="2">
    <source>
        <dbReference type="ARBA" id="ARBA00023002"/>
    </source>
</evidence>
<dbReference type="Gene3D" id="3.40.50.720">
    <property type="entry name" value="NAD(P)-binding Rossmann-like Domain"/>
    <property type="match status" value="1"/>
</dbReference>
<reference evidence="6 8" key="2">
    <citation type="submission" date="2020-08" db="EMBL/GenBank/DDBJ databases">
        <title>Sequencing the genomes of 1000 actinobacteria strains.</title>
        <authorList>
            <person name="Klenk H.-P."/>
        </authorList>
    </citation>
    <scope>NUCLEOTIDE SEQUENCE [LARGE SCALE GENOMIC DNA]</scope>
    <source>
        <strain evidence="6 8">DSM 21065</strain>
    </source>
</reference>
<sequence length="238" mass="23959">MTAIAGSSILVIGATGGLGRELSRLLAERGALLVLSGRSEAGLASLDVPGARVVADVSDPVAVAALVREALAVSGRLDGIINAAGVVAFGPASELTDETLTELFLVNALAPMRVLREAVPALAESAAAGREPFVLTLSGVVSESPTAHMAAYSASKAAVAAFVQATARELRRTGIRVIDARPGHTETALSTHPLAGTAPRLPAGYPPASVALRIVQAIESGEKDLPSTAFASLTPAAS</sequence>
<evidence type="ECO:0000313" key="6">
    <source>
        <dbReference type="EMBL" id="MBB5641182.1"/>
    </source>
</evidence>
<dbReference type="GO" id="GO:0016491">
    <property type="term" value="F:oxidoreductase activity"/>
    <property type="evidence" value="ECO:0007669"/>
    <property type="project" value="UniProtKB-KW"/>
</dbReference>
<dbReference type="RefSeq" id="WP_035837115.1">
    <property type="nucleotide sequence ID" value="NZ_JACHBQ010000001.1"/>
</dbReference>
<dbReference type="OrthoDB" id="3784334at2"/>
<dbReference type="PRINTS" id="PR00080">
    <property type="entry name" value="SDRFAMILY"/>
</dbReference>
<dbReference type="PANTHER" id="PTHR44196">
    <property type="entry name" value="DEHYDROGENASE/REDUCTASE SDR FAMILY MEMBER 7B"/>
    <property type="match status" value="1"/>
</dbReference>
<dbReference type="EMBL" id="JPXF01000052">
    <property type="protein sequence ID" value="KGJ72856.1"/>
    <property type="molecule type" value="Genomic_DNA"/>
</dbReference>
<dbReference type="eggNOG" id="COG0300">
    <property type="taxonomic scope" value="Bacteria"/>
</dbReference>
<dbReference type="PANTHER" id="PTHR44196:SF1">
    <property type="entry name" value="DEHYDROGENASE_REDUCTASE SDR FAMILY MEMBER 7B"/>
    <property type="match status" value="1"/>
</dbReference>
<dbReference type="SMART" id="SM00822">
    <property type="entry name" value="PKS_KR"/>
    <property type="match status" value="1"/>
</dbReference>
<evidence type="ECO:0000256" key="3">
    <source>
        <dbReference type="RuleBase" id="RU000363"/>
    </source>
</evidence>
<keyword evidence="2" id="KW-0560">Oxidoreductase</keyword>
<dbReference type="EMBL" id="JACHBQ010000001">
    <property type="protein sequence ID" value="MBB5641182.1"/>
    <property type="molecule type" value="Genomic_DNA"/>
</dbReference>
<keyword evidence="7" id="KW-1185">Reference proteome</keyword>
<dbReference type="PRINTS" id="PR00081">
    <property type="entry name" value="GDHRDH"/>
</dbReference>
<gene>
    <name evidence="6" type="ORF">BJ997_001730</name>
    <name evidence="5" type="ORF">GY21_12715</name>
</gene>
<dbReference type="SUPFAM" id="SSF51735">
    <property type="entry name" value="NAD(P)-binding Rossmann-fold domains"/>
    <property type="match status" value="1"/>
</dbReference>
<dbReference type="InterPro" id="IPR002347">
    <property type="entry name" value="SDR_fam"/>
</dbReference>
<dbReference type="InterPro" id="IPR057326">
    <property type="entry name" value="KR_dom"/>
</dbReference>
<proteinExistence type="inferred from homology"/>
<evidence type="ECO:0000259" key="4">
    <source>
        <dbReference type="SMART" id="SM00822"/>
    </source>
</evidence>
<evidence type="ECO:0000313" key="8">
    <source>
        <dbReference type="Proteomes" id="UP000561726"/>
    </source>
</evidence>
<dbReference type="Proteomes" id="UP000029864">
    <property type="component" value="Unassembled WGS sequence"/>
</dbReference>
<protein>
    <submittedName>
        <fullName evidence="6">Cyclic-di-GMP-binding biofilm dispersal mediator protein</fullName>
    </submittedName>
</protein>
<dbReference type="GO" id="GO:0016020">
    <property type="term" value="C:membrane"/>
    <property type="evidence" value="ECO:0007669"/>
    <property type="project" value="TreeGrafter"/>
</dbReference>
<evidence type="ECO:0000313" key="7">
    <source>
        <dbReference type="Proteomes" id="UP000029864"/>
    </source>
</evidence>
<evidence type="ECO:0000313" key="5">
    <source>
        <dbReference type="EMBL" id="KGJ72856.1"/>
    </source>
</evidence>
<dbReference type="Pfam" id="PF00106">
    <property type="entry name" value="adh_short"/>
    <property type="match status" value="1"/>
</dbReference>
<evidence type="ECO:0000256" key="1">
    <source>
        <dbReference type="ARBA" id="ARBA00006484"/>
    </source>
</evidence>
<dbReference type="CDD" id="cd05233">
    <property type="entry name" value="SDR_c"/>
    <property type="match status" value="1"/>
</dbReference>
<accession>A0A099J3E4</accession>
<name>A0A099J3E4_9MICO</name>
<dbReference type="AlphaFoldDB" id="A0A099J3E4"/>
<organism evidence="5 7">
    <name type="scientific">Cryobacterium roopkundense</name>
    <dbReference type="NCBI Taxonomy" id="1001240"/>
    <lineage>
        <taxon>Bacteria</taxon>
        <taxon>Bacillati</taxon>
        <taxon>Actinomycetota</taxon>
        <taxon>Actinomycetes</taxon>
        <taxon>Micrococcales</taxon>
        <taxon>Microbacteriaceae</taxon>
        <taxon>Cryobacterium</taxon>
    </lineage>
</organism>
<comment type="caution">
    <text evidence="5">The sequence shown here is derived from an EMBL/GenBank/DDBJ whole genome shotgun (WGS) entry which is preliminary data.</text>
</comment>
<dbReference type="Proteomes" id="UP000561726">
    <property type="component" value="Unassembled WGS sequence"/>
</dbReference>
<dbReference type="InterPro" id="IPR036291">
    <property type="entry name" value="NAD(P)-bd_dom_sf"/>
</dbReference>
<dbReference type="STRING" id="1001240.GY21_12715"/>
<feature type="domain" description="Ketoreductase" evidence="4">
    <location>
        <begin position="7"/>
        <end position="185"/>
    </location>
</feature>
<reference evidence="5 7" key="1">
    <citation type="submission" date="2014-08" db="EMBL/GenBank/DDBJ databases">
        <authorList>
            <person name="Sisinthy S."/>
        </authorList>
    </citation>
    <scope>NUCLEOTIDE SEQUENCE [LARGE SCALE GENOMIC DNA]</scope>
    <source>
        <strain evidence="5 7">RuG17</strain>
    </source>
</reference>